<dbReference type="InterPro" id="IPR000453">
    <property type="entry name" value="Chorismate_synth"/>
</dbReference>
<dbReference type="GO" id="GO:0009423">
    <property type="term" value="P:chorismate biosynthetic process"/>
    <property type="evidence" value="ECO:0007669"/>
    <property type="project" value="UniProtKB-UniPathway"/>
</dbReference>
<dbReference type="Pfam" id="PF01264">
    <property type="entry name" value="Chorismate_synt"/>
    <property type="match status" value="1"/>
</dbReference>
<evidence type="ECO:0000256" key="4">
    <source>
        <dbReference type="ARBA" id="ARBA00022605"/>
    </source>
</evidence>
<dbReference type="GO" id="GO:0005829">
    <property type="term" value="C:cytosol"/>
    <property type="evidence" value="ECO:0007669"/>
    <property type="project" value="TreeGrafter"/>
</dbReference>
<evidence type="ECO:0000313" key="7">
    <source>
        <dbReference type="EMBL" id="SVA35760.1"/>
    </source>
</evidence>
<dbReference type="EMBL" id="UINC01007941">
    <property type="protein sequence ID" value="SVA35760.1"/>
    <property type="molecule type" value="Genomic_DNA"/>
</dbReference>
<organism evidence="7">
    <name type="scientific">marine metagenome</name>
    <dbReference type="NCBI Taxonomy" id="408172"/>
    <lineage>
        <taxon>unclassified sequences</taxon>
        <taxon>metagenomes</taxon>
        <taxon>ecological metagenomes</taxon>
    </lineage>
</organism>
<dbReference type="AlphaFoldDB" id="A0A381V636"/>
<dbReference type="SUPFAM" id="SSF103263">
    <property type="entry name" value="Chorismate synthase, AroC"/>
    <property type="match status" value="1"/>
</dbReference>
<evidence type="ECO:0000256" key="2">
    <source>
        <dbReference type="ARBA" id="ARBA00008014"/>
    </source>
</evidence>
<evidence type="ECO:0000256" key="5">
    <source>
        <dbReference type="ARBA" id="ARBA00023141"/>
    </source>
</evidence>
<dbReference type="EC" id="4.2.3.5" evidence="3"/>
<feature type="non-terminal residue" evidence="7">
    <location>
        <position position="281"/>
    </location>
</feature>
<keyword evidence="6" id="KW-0456">Lyase</keyword>
<dbReference type="GO" id="GO:0010181">
    <property type="term" value="F:FMN binding"/>
    <property type="evidence" value="ECO:0007669"/>
    <property type="project" value="TreeGrafter"/>
</dbReference>
<keyword evidence="5" id="KW-0057">Aromatic amino acid biosynthesis</keyword>
<reference evidence="7" key="1">
    <citation type="submission" date="2018-05" db="EMBL/GenBank/DDBJ databases">
        <authorList>
            <person name="Lanie J.A."/>
            <person name="Ng W.-L."/>
            <person name="Kazmierczak K.M."/>
            <person name="Andrzejewski T.M."/>
            <person name="Davidsen T.M."/>
            <person name="Wayne K.J."/>
            <person name="Tettelin H."/>
            <person name="Glass J.I."/>
            <person name="Rusch D."/>
            <person name="Podicherti R."/>
            <person name="Tsui H.-C.T."/>
            <person name="Winkler M.E."/>
        </authorList>
    </citation>
    <scope>NUCLEOTIDE SEQUENCE</scope>
</reference>
<dbReference type="GO" id="GO:0009073">
    <property type="term" value="P:aromatic amino acid family biosynthetic process"/>
    <property type="evidence" value="ECO:0007669"/>
    <property type="project" value="UniProtKB-KW"/>
</dbReference>
<dbReference type="PROSITE" id="PS00787">
    <property type="entry name" value="CHORISMATE_SYNTHASE_1"/>
    <property type="match status" value="1"/>
</dbReference>
<dbReference type="NCBIfam" id="NF003793">
    <property type="entry name" value="PRK05382.1"/>
    <property type="match status" value="1"/>
</dbReference>
<dbReference type="InterPro" id="IPR035904">
    <property type="entry name" value="Chorismate_synth_AroC_sf"/>
</dbReference>
<dbReference type="CDD" id="cd07304">
    <property type="entry name" value="Chorismate_synthase"/>
    <property type="match status" value="1"/>
</dbReference>
<gene>
    <name evidence="7" type="ORF">METZ01_LOCUS88614</name>
</gene>
<dbReference type="PANTHER" id="PTHR21085:SF0">
    <property type="entry name" value="CHORISMATE SYNTHASE"/>
    <property type="match status" value="1"/>
</dbReference>
<evidence type="ECO:0000256" key="1">
    <source>
        <dbReference type="ARBA" id="ARBA00005044"/>
    </source>
</evidence>
<accession>A0A381V636</accession>
<evidence type="ECO:0000256" key="3">
    <source>
        <dbReference type="ARBA" id="ARBA00013036"/>
    </source>
</evidence>
<protein>
    <recommendedName>
        <fullName evidence="3">chorismate synthase</fullName>
        <ecNumber evidence="3">4.2.3.5</ecNumber>
    </recommendedName>
</protein>
<dbReference type="PROSITE" id="PS00788">
    <property type="entry name" value="CHORISMATE_SYNTHASE_2"/>
    <property type="match status" value="1"/>
</dbReference>
<dbReference type="GO" id="GO:0004107">
    <property type="term" value="F:chorismate synthase activity"/>
    <property type="evidence" value="ECO:0007669"/>
    <property type="project" value="UniProtKB-EC"/>
</dbReference>
<dbReference type="PANTHER" id="PTHR21085">
    <property type="entry name" value="CHORISMATE SYNTHASE"/>
    <property type="match status" value="1"/>
</dbReference>
<dbReference type="Gene3D" id="3.60.150.10">
    <property type="entry name" value="Chorismate synthase AroC"/>
    <property type="match status" value="1"/>
</dbReference>
<sequence>MSNSFGKAFRITTWGESHGDAVGVVIDGCPPGLPIDLADIQAELDRRKPGQSEISTQRNEGDKAEILSGVFEGLSLGTPISISVWNTDARGKDYEHMKSVYRPSHADYTYQAKYGIRNWKGGGRASARETIGRVAAGAIAKKFLLAEYGTEIFAFVKRISDIESNISHKEITSEGIESNMARCPDQDAAVAMIEAVKTARKNGDSLGGVVEAFATNVPLGIGEPVFDKLDADLAKAMLSLPACKGFEIGSGFDGTYSTGSQHNDPFYMSEGTVRTKTNNSG</sequence>
<evidence type="ECO:0000256" key="6">
    <source>
        <dbReference type="ARBA" id="ARBA00023239"/>
    </source>
</evidence>
<comment type="pathway">
    <text evidence="1">Metabolic intermediate biosynthesis; chorismate biosynthesis; chorismate from D-erythrose 4-phosphate and phosphoenolpyruvate: step 7/7.</text>
</comment>
<dbReference type="NCBIfam" id="TIGR00033">
    <property type="entry name" value="aroC"/>
    <property type="match status" value="1"/>
</dbReference>
<proteinExistence type="inferred from homology"/>
<name>A0A381V636_9ZZZZ</name>
<keyword evidence="4" id="KW-0028">Amino-acid biosynthesis</keyword>
<dbReference type="GO" id="GO:0008652">
    <property type="term" value="P:amino acid biosynthetic process"/>
    <property type="evidence" value="ECO:0007669"/>
    <property type="project" value="UniProtKB-KW"/>
</dbReference>
<dbReference type="UniPathway" id="UPA00053">
    <property type="reaction ID" value="UER00090"/>
</dbReference>
<comment type="similarity">
    <text evidence="2">Belongs to the chorismate synthase family.</text>
</comment>
<dbReference type="InterPro" id="IPR020541">
    <property type="entry name" value="Chorismate_synthase_CS"/>
</dbReference>